<feature type="domain" description="DUF11" evidence="1">
    <location>
        <begin position="174"/>
        <end position="244"/>
    </location>
</feature>
<protein>
    <submittedName>
        <fullName evidence="2">DUF11 domain-containing protein</fullName>
    </submittedName>
</protein>
<dbReference type="PANTHER" id="PTHR34819">
    <property type="entry name" value="LARGE CYSTEINE-RICH PERIPLASMIC PROTEIN OMCB"/>
    <property type="match status" value="1"/>
</dbReference>
<accession>A0A523VVJ6</accession>
<feature type="non-terminal residue" evidence="2">
    <location>
        <position position="245"/>
    </location>
</feature>
<comment type="caution">
    <text evidence="2">The sequence shown here is derived from an EMBL/GenBank/DDBJ whole genome shotgun (WGS) entry which is preliminary data.</text>
</comment>
<dbReference type="NCBIfam" id="TIGR01451">
    <property type="entry name" value="B_ant_repeat"/>
    <property type="match status" value="2"/>
</dbReference>
<evidence type="ECO:0000313" key="2">
    <source>
        <dbReference type="EMBL" id="TET58784.1"/>
    </source>
</evidence>
<dbReference type="PANTHER" id="PTHR34819:SF3">
    <property type="entry name" value="CELL SURFACE PROTEIN"/>
    <property type="match status" value="1"/>
</dbReference>
<dbReference type="Proteomes" id="UP000319130">
    <property type="component" value="Unassembled WGS sequence"/>
</dbReference>
<name>A0A523VVJ6_UNCAE</name>
<evidence type="ECO:0000259" key="1">
    <source>
        <dbReference type="Pfam" id="PF01345"/>
    </source>
</evidence>
<proteinExistence type="predicted"/>
<feature type="domain" description="DUF11" evidence="1">
    <location>
        <begin position="54"/>
        <end position="163"/>
    </location>
</feature>
<dbReference type="Pfam" id="PF01345">
    <property type="entry name" value="DUF11"/>
    <property type="match status" value="2"/>
</dbReference>
<sequence>MKARVARARPSMNEGYQKHLKRRPPFLAAGVFILFLLMTAFSQVTLSTVNASADLSITKSSLPDPLTAGKMLTYTINVTNSGPSDAVNVVITEVYHANFVFSSSSPSPDRRTTNQWTFKAIAVGNTETISITGVVDPSTLESLSNTVSLTSDTADPDPAKNTFTLDTKVETSADLTLEKSAPARGTAGEKITYTLSVTNSGPSDALEVRVTDPVPSGTEYVSDSSVGTYDPAGGIWTIGKLASGS</sequence>
<gene>
    <name evidence="2" type="ORF">E3J48_08555</name>
</gene>
<dbReference type="InterPro" id="IPR051172">
    <property type="entry name" value="Chlamydia_OmcB"/>
</dbReference>
<evidence type="ECO:0000313" key="3">
    <source>
        <dbReference type="Proteomes" id="UP000319130"/>
    </source>
</evidence>
<dbReference type="Gene3D" id="2.60.40.3080">
    <property type="match status" value="2"/>
</dbReference>
<dbReference type="EMBL" id="SOIZ01000396">
    <property type="protein sequence ID" value="TET58784.1"/>
    <property type="molecule type" value="Genomic_DNA"/>
</dbReference>
<dbReference type="InterPro" id="IPR001434">
    <property type="entry name" value="OmcB-like_DUF11"/>
</dbReference>
<dbReference type="InterPro" id="IPR047589">
    <property type="entry name" value="DUF11_rpt"/>
</dbReference>
<reference evidence="2 3" key="1">
    <citation type="submission" date="2019-03" db="EMBL/GenBank/DDBJ databases">
        <title>Metabolic potential of uncultured bacteria and archaea associated with petroleum seepage in deep-sea sediments.</title>
        <authorList>
            <person name="Dong X."/>
            <person name="Hubert C."/>
        </authorList>
    </citation>
    <scope>NUCLEOTIDE SEQUENCE [LARGE SCALE GENOMIC DNA]</scope>
    <source>
        <strain evidence="2">E29_bin52</strain>
    </source>
</reference>
<organism evidence="2 3">
    <name type="scientific">Aerophobetes bacterium</name>
    <dbReference type="NCBI Taxonomy" id="2030807"/>
    <lineage>
        <taxon>Bacteria</taxon>
        <taxon>Candidatus Aerophobota</taxon>
    </lineage>
</organism>
<dbReference type="AlphaFoldDB" id="A0A523VVJ6"/>